<dbReference type="Proteomes" id="UP000509750">
    <property type="component" value="Plasmid unnamed1"/>
</dbReference>
<proteinExistence type="predicted"/>
<dbReference type="RefSeq" id="WP_179171369.1">
    <property type="nucleotide sequence ID" value="NZ_CP058530.1"/>
</dbReference>
<dbReference type="KEGG" id="halg:HUG10_19530"/>
<keyword evidence="1" id="KW-0472">Membrane</keyword>
<dbReference type="Pfam" id="PF07760">
    <property type="entry name" value="DUF1616"/>
    <property type="match status" value="1"/>
</dbReference>
<protein>
    <submittedName>
        <fullName evidence="3">DUF1616 domain-containing protein</fullName>
    </submittedName>
</protein>
<feature type="transmembrane region" description="Helical" evidence="1">
    <location>
        <begin position="121"/>
        <end position="141"/>
    </location>
</feature>
<name>A0A7D5KP09_9EURY</name>
<gene>
    <name evidence="3" type="ORF">HUG10_19530</name>
</gene>
<accession>A0A7D5KP09</accession>
<reference evidence="3 4" key="1">
    <citation type="submission" date="2020-07" db="EMBL/GenBank/DDBJ databases">
        <title>Gai3-2, isolated from salt lake.</title>
        <authorList>
            <person name="Cui H."/>
            <person name="Shi X."/>
        </authorList>
    </citation>
    <scope>NUCLEOTIDE SEQUENCE [LARGE SCALE GENOMIC DNA]</scope>
    <source>
        <strain evidence="3 4">Gai3-2</strain>
        <plasmid evidence="3 4">unnamed1</plasmid>
    </source>
</reference>
<keyword evidence="1" id="KW-0812">Transmembrane</keyword>
<organism evidence="3 4">
    <name type="scientific">Halorarum halophilum</name>
    <dbReference type="NCBI Taxonomy" id="2743090"/>
    <lineage>
        <taxon>Archaea</taxon>
        <taxon>Methanobacteriati</taxon>
        <taxon>Methanobacteriota</taxon>
        <taxon>Stenosarchaea group</taxon>
        <taxon>Halobacteria</taxon>
        <taxon>Halobacteriales</taxon>
        <taxon>Haloferacaceae</taxon>
        <taxon>Halorarum</taxon>
    </lineage>
</organism>
<feature type="transmembrane region" description="Helical" evidence="1">
    <location>
        <begin position="176"/>
        <end position="198"/>
    </location>
</feature>
<dbReference type="OrthoDB" id="82282at2157"/>
<keyword evidence="1" id="KW-1133">Transmembrane helix</keyword>
<keyword evidence="3" id="KW-0614">Plasmid</keyword>
<dbReference type="EMBL" id="CP058530">
    <property type="protein sequence ID" value="QLG29795.1"/>
    <property type="molecule type" value="Genomic_DNA"/>
</dbReference>
<feature type="domain" description="DUF1616" evidence="2">
    <location>
        <begin position="24"/>
        <end position="331"/>
    </location>
</feature>
<dbReference type="AlphaFoldDB" id="A0A7D5KP09"/>
<feature type="transmembrane region" description="Helical" evidence="1">
    <location>
        <begin position="46"/>
        <end position="66"/>
    </location>
</feature>
<sequence>MTTLEGRARAEGRTIPLDVPLVVLYTVAIVTLVLSRPGGIVGELRALLVLPLLLFLPGYSLLAVLYPGRWRATGTTSERATALNREGISWGERAAISFAASLALIPLLAVLLSIARVPLDPVPITLCLAAVTVLGSVVGVLRRLQLPPGERLQLPVRRTGESLYDAIVAAPTRRGALLNAVLLVAVVAALTGLAYGLVAPPEGGGHTEAALLTEDGEDLVAANYTTEFAQGESAPLVLTVENEEDVERTYTAVVALERVRGSGDNFSVVERQELNRFSMTAPPGTTARHPHTVTPSMRGEDLRLSYYVYTGDAPADSSDAVPEQHLYLWIDVGQGNATESAALQSPRAPGDA</sequence>
<feature type="transmembrane region" description="Helical" evidence="1">
    <location>
        <begin position="94"/>
        <end position="115"/>
    </location>
</feature>
<dbReference type="InterPro" id="IPR011674">
    <property type="entry name" value="DUF1616"/>
</dbReference>
<evidence type="ECO:0000259" key="2">
    <source>
        <dbReference type="Pfam" id="PF07760"/>
    </source>
</evidence>
<keyword evidence="4" id="KW-1185">Reference proteome</keyword>
<feature type="transmembrane region" description="Helical" evidence="1">
    <location>
        <begin position="15"/>
        <end position="34"/>
    </location>
</feature>
<evidence type="ECO:0000313" key="4">
    <source>
        <dbReference type="Proteomes" id="UP000509750"/>
    </source>
</evidence>
<geneLocation type="plasmid" evidence="3 4">
    <name>unnamed1</name>
</geneLocation>
<evidence type="ECO:0000313" key="3">
    <source>
        <dbReference type="EMBL" id="QLG29795.1"/>
    </source>
</evidence>
<evidence type="ECO:0000256" key="1">
    <source>
        <dbReference type="SAM" id="Phobius"/>
    </source>
</evidence>
<dbReference type="GeneID" id="56031073"/>